<sequence length="147" mass="16078">MLAFCQPTQSTRSHSNLTVSGTQAIKDSNSNFHIDTSRGVGIITPTSPYELSGWIHFTLPSPSGSCVLRRVDLDFEAVNAYVDEVGVYVGNARVHHIERGDRQTGSFGQRIYGMPVYNDGERVLVSVLVGFDGLDGVVTFNWVGVEK</sequence>
<proteinExistence type="predicted"/>
<dbReference type="Proteomes" id="UP001301958">
    <property type="component" value="Unassembled WGS sequence"/>
</dbReference>
<dbReference type="AlphaFoldDB" id="A0AAN7GX31"/>
<protein>
    <submittedName>
        <fullName evidence="1">Uncharacterized protein</fullName>
    </submittedName>
</protein>
<accession>A0AAN7GX31</accession>
<reference evidence="1" key="2">
    <citation type="submission" date="2023-05" db="EMBL/GenBank/DDBJ databases">
        <authorList>
            <consortium name="Lawrence Berkeley National Laboratory"/>
            <person name="Steindorff A."/>
            <person name="Hensen N."/>
            <person name="Bonometti L."/>
            <person name="Westerberg I."/>
            <person name="Brannstrom I.O."/>
            <person name="Guillou S."/>
            <person name="Cros-Aarteil S."/>
            <person name="Calhoun S."/>
            <person name="Haridas S."/>
            <person name="Kuo A."/>
            <person name="Mondo S."/>
            <person name="Pangilinan J."/>
            <person name="Riley R."/>
            <person name="Labutti K."/>
            <person name="Andreopoulos B."/>
            <person name="Lipzen A."/>
            <person name="Chen C."/>
            <person name="Yanf M."/>
            <person name="Daum C."/>
            <person name="Ng V."/>
            <person name="Clum A."/>
            <person name="Ohm R."/>
            <person name="Martin F."/>
            <person name="Silar P."/>
            <person name="Natvig D."/>
            <person name="Lalanne C."/>
            <person name="Gautier V."/>
            <person name="Ament-Velasquez S.L."/>
            <person name="Kruys A."/>
            <person name="Hutchinson M.I."/>
            <person name="Powell A.J."/>
            <person name="Barry K."/>
            <person name="Miller A.N."/>
            <person name="Grigoriev I.V."/>
            <person name="Debuchy R."/>
            <person name="Gladieux P."/>
            <person name="Thoren M.H."/>
            <person name="Johannesson H."/>
        </authorList>
    </citation>
    <scope>NUCLEOTIDE SEQUENCE</scope>
    <source>
        <strain evidence="1">CBS 990.96</strain>
    </source>
</reference>
<gene>
    <name evidence="1" type="ORF">QBC38DRAFT_458437</name>
</gene>
<organism evidence="1 2">
    <name type="scientific">Podospora fimiseda</name>
    <dbReference type="NCBI Taxonomy" id="252190"/>
    <lineage>
        <taxon>Eukaryota</taxon>
        <taxon>Fungi</taxon>
        <taxon>Dikarya</taxon>
        <taxon>Ascomycota</taxon>
        <taxon>Pezizomycotina</taxon>
        <taxon>Sordariomycetes</taxon>
        <taxon>Sordariomycetidae</taxon>
        <taxon>Sordariales</taxon>
        <taxon>Podosporaceae</taxon>
        <taxon>Podospora</taxon>
    </lineage>
</organism>
<keyword evidence="2" id="KW-1185">Reference proteome</keyword>
<evidence type="ECO:0000313" key="2">
    <source>
        <dbReference type="Proteomes" id="UP001301958"/>
    </source>
</evidence>
<name>A0AAN7GX31_9PEZI</name>
<comment type="caution">
    <text evidence="1">The sequence shown here is derived from an EMBL/GenBank/DDBJ whole genome shotgun (WGS) entry which is preliminary data.</text>
</comment>
<reference evidence="1" key="1">
    <citation type="journal article" date="2023" name="Mol. Phylogenet. Evol.">
        <title>Genome-scale phylogeny and comparative genomics of the fungal order Sordariales.</title>
        <authorList>
            <person name="Hensen N."/>
            <person name="Bonometti L."/>
            <person name="Westerberg I."/>
            <person name="Brannstrom I.O."/>
            <person name="Guillou S."/>
            <person name="Cros-Aarteil S."/>
            <person name="Calhoun S."/>
            <person name="Haridas S."/>
            <person name="Kuo A."/>
            <person name="Mondo S."/>
            <person name="Pangilinan J."/>
            <person name="Riley R."/>
            <person name="LaButti K."/>
            <person name="Andreopoulos B."/>
            <person name="Lipzen A."/>
            <person name="Chen C."/>
            <person name="Yan M."/>
            <person name="Daum C."/>
            <person name="Ng V."/>
            <person name="Clum A."/>
            <person name="Steindorff A."/>
            <person name="Ohm R.A."/>
            <person name="Martin F."/>
            <person name="Silar P."/>
            <person name="Natvig D.O."/>
            <person name="Lalanne C."/>
            <person name="Gautier V."/>
            <person name="Ament-Velasquez S.L."/>
            <person name="Kruys A."/>
            <person name="Hutchinson M.I."/>
            <person name="Powell A.J."/>
            <person name="Barry K."/>
            <person name="Miller A.N."/>
            <person name="Grigoriev I.V."/>
            <person name="Debuchy R."/>
            <person name="Gladieux P."/>
            <person name="Hiltunen Thoren M."/>
            <person name="Johannesson H."/>
        </authorList>
    </citation>
    <scope>NUCLEOTIDE SEQUENCE</scope>
    <source>
        <strain evidence="1">CBS 990.96</strain>
    </source>
</reference>
<evidence type="ECO:0000313" key="1">
    <source>
        <dbReference type="EMBL" id="KAK4224285.1"/>
    </source>
</evidence>
<dbReference type="EMBL" id="MU865397">
    <property type="protein sequence ID" value="KAK4224285.1"/>
    <property type="molecule type" value="Genomic_DNA"/>
</dbReference>